<gene>
    <name evidence="2" type="ORF">H1D41_14100</name>
</gene>
<evidence type="ECO:0000313" key="2">
    <source>
        <dbReference type="EMBL" id="MBI1494775.1"/>
    </source>
</evidence>
<dbReference type="InterPro" id="IPR036291">
    <property type="entry name" value="NAD(P)-bd_dom_sf"/>
</dbReference>
<dbReference type="InterPro" id="IPR001509">
    <property type="entry name" value="Epimerase_deHydtase"/>
</dbReference>
<dbReference type="InterPro" id="IPR050177">
    <property type="entry name" value="Lipid_A_modif_metabolic_enz"/>
</dbReference>
<accession>A0A8J7J7T5</accession>
<evidence type="ECO:0000313" key="3">
    <source>
        <dbReference type="Proteomes" id="UP000640583"/>
    </source>
</evidence>
<dbReference type="PANTHER" id="PTHR43245">
    <property type="entry name" value="BIFUNCTIONAL POLYMYXIN RESISTANCE PROTEIN ARNA"/>
    <property type="match status" value="1"/>
</dbReference>
<protein>
    <submittedName>
        <fullName evidence="2">NAD(P)H-binding protein</fullName>
    </submittedName>
</protein>
<comment type="caution">
    <text evidence="2">The sequence shown here is derived from an EMBL/GenBank/DDBJ whole genome shotgun (WGS) entry which is preliminary data.</text>
</comment>
<sequence>MALEKKILALGGSGRVGQMLRAGFEIAGEHRVIWQSRTPLPGGICLDPLADDGVDALANAMKGRDVVFALAGVTPATGGSMSINSVLANKTLAAAEQVGIRHVFFVSSAAVYGVSDVAHREEEALTPVSDYGVSKQRMEEDILRAQSPIRSVILRIGNIVGADQLIGGATKGTTIGLDQFAGGGFPERSYMGPITLTSILTQLFDRALAGDALPQILNVSAPGTVSMDALVQAGGFSFQPRPAPEQAIPRVVLDTKRIEGLVTMPENAAHPDQMIAEWKRLQAAVEGNVT</sequence>
<dbReference type="Pfam" id="PF01370">
    <property type="entry name" value="Epimerase"/>
    <property type="match status" value="1"/>
</dbReference>
<feature type="domain" description="NAD-dependent epimerase/dehydratase" evidence="1">
    <location>
        <begin position="8"/>
        <end position="172"/>
    </location>
</feature>
<dbReference type="SUPFAM" id="SSF51735">
    <property type="entry name" value="NAD(P)-binding Rossmann-fold domains"/>
    <property type="match status" value="1"/>
</dbReference>
<dbReference type="Gene3D" id="3.40.50.720">
    <property type="entry name" value="NAD(P)-binding Rossmann-like Domain"/>
    <property type="match status" value="1"/>
</dbReference>
<dbReference type="AlphaFoldDB" id="A0A8J7J7T5"/>
<dbReference type="Proteomes" id="UP000640583">
    <property type="component" value="Unassembled WGS sequence"/>
</dbReference>
<dbReference type="EMBL" id="JADCKQ010000011">
    <property type="protein sequence ID" value="MBI1494775.1"/>
    <property type="molecule type" value="Genomic_DNA"/>
</dbReference>
<proteinExistence type="predicted"/>
<organism evidence="2 3">
    <name type="scientific">Halocynthiibacter styelae</name>
    <dbReference type="NCBI Taxonomy" id="2761955"/>
    <lineage>
        <taxon>Bacteria</taxon>
        <taxon>Pseudomonadati</taxon>
        <taxon>Pseudomonadota</taxon>
        <taxon>Alphaproteobacteria</taxon>
        <taxon>Rhodobacterales</taxon>
        <taxon>Paracoccaceae</taxon>
        <taxon>Halocynthiibacter</taxon>
    </lineage>
</organism>
<reference evidence="2" key="1">
    <citation type="submission" date="2020-10" db="EMBL/GenBank/DDBJ databases">
        <title>Paenihalocynthiibacter styelae gen. nov., sp. nov., isolated from stalked sea squirt Styela clava.</title>
        <authorList>
            <person name="Kim Y.-O."/>
            <person name="Yoon J.-H."/>
        </authorList>
    </citation>
    <scope>NUCLEOTIDE SEQUENCE</scope>
    <source>
        <strain evidence="2">MYP1-1</strain>
    </source>
</reference>
<dbReference type="RefSeq" id="WP_228849521.1">
    <property type="nucleotide sequence ID" value="NZ_JADCKQ010000011.1"/>
</dbReference>
<evidence type="ECO:0000259" key="1">
    <source>
        <dbReference type="Pfam" id="PF01370"/>
    </source>
</evidence>
<keyword evidence="3" id="KW-1185">Reference proteome</keyword>
<name>A0A8J7J7T5_9RHOB</name>